<sequence length="148" mass="16921">MRQRVGMDGTRCDLWSDQWSCQDDMTKILIELILSEQVNSANCGRFDTTKRKEAMLTALIVFEKRSRTSSNNVAGFPVLLQRPGAAAEYFRLFRHGFHGTFEQEGFVRSTMVPDVVSNVECSPEATMKSWKLLGEMFEDVELYTLHSN</sequence>
<reference evidence="1" key="1">
    <citation type="submission" date="2021-01" db="EMBL/GenBank/DDBJ databases">
        <title>Phytophthora aleatoria, a newly-described species from Pinus radiata is distinct from Phytophthora cactorum isolates based on comparative genomics.</title>
        <authorList>
            <person name="Mcdougal R."/>
            <person name="Panda P."/>
            <person name="Williams N."/>
            <person name="Studholme D.J."/>
        </authorList>
    </citation>
    <scope>NUCLEOTIDE SEQUENCE</scope>
    <source>
        <strain evidence="1">NZFS 3830</strain>
    </source>
</reference>
<organism evidence="1 2">
    <name type="scientific">Phytophthora cactorum</name>
    <dbReference type="NCBI Taxonomy" id="29920"/>
    <lineage>
        <taxon>Eukaryota</taxon>
        <taxon>Sar</taxon>
        <taxon>Stramenopiles</taxon>
        <taxon>Oomycota</taxon>
        <taxon>Peronosporomycetes</taxon>
        <taxon>Peronosporales</taxon>
        <taxon>Peronosporaceae</taxon>
        <taxon>Phytophthora</taxon>
    </lineage>
</organism>
<name>A0A8T1TWN3_9STRA</name>
<gene>
    <name evidence="1" type="ORF">JG687_00015543</name>
</gene>
<dbReference type="EMBL" id="JAENGZ010001397">
    <property type="protein sequence ID" value="KAG6948341.1"/>
    <property type="molecule type" value="Genomic_DNA"/>
</dbReference>
<dbReference type="OrthoDB" id="10297093at2759"/>
<accession>A0A8T1TWN3</accession>
<protein>
    <submittedName>
        <fullName evidence="1">Uncharacterized protein</fullName>
    </submittedName>
</protein>
<evidence type="ECO:0000313" key="1">
    <source>
        <dbReference type="EMBL" id="KAG6948341.1"/>
    </source>
</evidence>
<dbReference type="Proteomes" id="UP000688947">
    <property type="component" value="Unassembled WGS sequence"/>
</dbReference>
<comment type="caution">
    <text evidence="1">The sequence shown here is derived from an EMBL/GenBank/DDBJ whole genome shotgun (WGS) entry which is preliminary data.</text>
</comment>
<proteinExistence type="predicted"/>
<dbReference type="VEuPathDB" id="FungiDB:PC110_g15673"/>
<dbReference type="AlphaFoldDB" id="A0A8T1TWN3"/>
<evidence type="ECO:0000313" key="2">
    <source>
        <dbReference type="Proteomes" id="UP000688947"/>
    </source>
</evidence>